<evidence type="ECO:0000313" key="2">
    <source>
        <dbReference type="EMBL" id="SKA23561.1"/>
    </source>
</evidence>
<evidence type="ECO:0000313" key="3">
    <source>
        <dbReference type="Proteomes" id="UP000190637"/>
    </source>
</evidence>
<dbReference type="RefSeq" id="WP_078762503.1">
    <property type="nucleotide sequence ID" value="NZ_FUWS01000008.1"/>
</dbReference>
<dbReference type="Pfam" id="PF12502">
    <property type="entry name" value="DUF3710"/>
    <property type="match status" value="1"/>
</dbReference>
<reference evidence="2 3" key="1">
    <citation type="submission" date="2017-02" db="EMBL/GenBank/DDBJ databases">
        <authorList>
            <person name="Peterson S.W."/>
        </authorList>
    </citation>
    <scope>NUCLEOTIDE SEQUENCE [LARGE SCALE GENOMIC DNA]</scope>
    <source>
        <strain evidence="2 3">DSM 45154</strain>
    </source>
</reference>
<dbReference type="Proteomes" id="UP000190637">
    <property type="component" value="Unassembled WGS sequence"/>
</dbReference>
<dbReference type="InterPro" id="IPR022183">
    <property type="entry name" value="DUF3710"/>
</dbReference>
<evidence type="ECO:0000256" key="1">
    <source>
        <dbReference type="SAM" id="MobiDB-lite"/>
    </source>
</evidence>
<dbReference type="STRING" id="1122192.SAMN02745673_03230"/>
<feature type="compositionally biased region" description="Basic and acidic residues" evidence="1">
    <location>
        <begin position="24"/>
        <end position="41"/>
    </location>
</feature>
<dbReference type="AlphaFoldDB" id="A0A1T4S6T1"/>
<feature type="compositionally biased region" description="Acidic residues" evidence="1">
    <location>
        <begin position="277"/>
        <end position="287"/>
    </location>
</feature>
<gene>
    <name evidence="2" type="ORF">SAMN02745673_03230</name>
</gene>
<accession>A0A1T4S6T1</accession>
<keyword evidence="3" id="KW-1185">Reference proteome</keyword>
<dbReference type="EMBL" id="FUWS01000008">
    <property type="protein sequence ID" value="SKA23561.1"/>
    <property type="molecule type" value="Genomic_DNA"/>
</dbReference>
<sequence>MFGRRRKKSGRSDAADTAEAVQALERHSPVKEPTKPDDRFRAQGPWDVSEKFPEVQRVDLGALRVPVGPDIEVQVNVAKQHNKVIGVTIVNGKTALQIQPFAAPKSSGLWEEVRDEIRQEIAQTGGRVEDFEGTFGPELRAVVPVPGKKNEQGHQLGQPARFIGVDGPRWFLRGVIRGEGAVRPDVAARIEEIFAGIVVVRGDMPVPPRELLELALPPQAKQRAAQPQTAPPQGAPAPTVDAGPAQARPETPAEAGGGRHAAPGQQGGRHAAAQDGERDEDGPAQRS</sequence>
<name>A0A1T4S6T1_9ACTN</name>
<feature type="region of interest" description="Disordered" evidence="1">
    <location>
        <begin position="219"/>
        <end position="287"/>
    </location>
</feature>
<organism evidence="2 3">
    <name type="scientific">Marinactinospora thermotolerans DSM 45154</name>
    <dbReference type="NCBI Taxonomy" id="1122192"/>
    <lineage>
        <taxon>Bacteria</taxon>
        <taxon>Bacillati</taxon>
        <taxon>Actinomycetota</taxon>
        <taxon>Actinomycetes</taxon>
        <taxon>Streptosporangiales</taxon>
        <taxon>Nocardiopsidaceae</taxon>
        <taxon>Marinactinospora</taxon>
    </lineage>
</organism>
<dbReference type="OrthoDB" id="8480367at2"/>
<proteinExistence type="predicted"/>
<protein>
    <recommendedName>
        <fullName evidence="4">DUF3710 domain-containing protein</fullName>
    </recommendedName>
</protein>
<evidence type="ECO:0008006" key="4">
    <source>
        <dbReference type="Google" id="ProtNLM"/>
    </source>
</evidence>
<feature type="compositionally biased region" description="Low complexity" evidence="1">
    <location>
        <begin position="219"/>
        <end position="228"/>
    </location>
</feature>
<feature type="region of interest" description="Disordered" evidence="1">
    <location>
        <begin position="1"/>
        <end position="45"/>
    </location>
</feature>